<sequence>MKLLPIFVFSVLLLSCNQKKKENISENSRKADTTKVIPVETDGGIGDGATSITDLHINTIETAHKKEQFLKHKIVSFMIDLSFGGKERLKGKITMFTNSTKIRIDKNDGTKLIYTGDTSYLCPAEANDKGARFDMFTWSYFFGFPYKLSDSGTNWEMQQDRILDKVVHSTAKLTFDEGVGDAPKDWYIVYTDPETQLTQAAAYIVTLGKDISKAEEDPHMIQYKEFTSVNGIPMSTKWEFYGWTSEKGKTEKIGEATISDITFLEDESDLFEKPANSKVIN</sequence>
<keyword evidence="2" id="KW-1185">Reference proteome</keyword>
<evidence type="ECO:0000313" key="1">
    <source>
        <dbReference type="EMBL" id="GAA4107452.1"/>
    </source>
</evidence>
<organism evidence="1 2">
    <name type="scientific">Aquimarina addita</name>
    <dbReference type="NCBI Taxonomy" id="870485"/>
    <lineage>
        <taxon>Bacteria</taxon>
        <taxon>Pseudomonadati</taxon>
        <taxon>Bacteroidota</taxon>
        <taxon>Flavobacteriia</taxon>
        <taxon>Flavobacteriales</taxon>
        <taxon>Flavobacteriaceae</taxon>
        <taxon>Aquimarina</taxon>
    </lineage>
</organism>
<dbReference type="InterPro" id="IPR045444">
    <property type="entry name" value="DUF6503"/>
</dbReference>
<dbReference type="RefSeq" id="WP_344924063.1">
    <property type="nucleotide sequence ID" value="NZ_BAABCW010000001.1"/>
</dbReference>
<dbReference type="EMBL" id="BAABCW010000001">
    <property type="protein sequence ID" value="GAA4107452.1"/>
    <property type="molecule type" value="Genomic_DNA"/>
</dbReference>
<accession>A0ABP7X8M1</accession>
<dbReference type="Proteomes" id="UP001500459">
    <property type="component" value="Unassembled WGS sequence"/>
</dbReference>
<dbReference type="PROSITE" id="PS51257">
    <property type="entry name" value="PROKAR_LIPOPROTEIN"/>
    <property type="match status" value="1"/>
</dbReference>
<reference evidence="2" key="1">
    <citation type="journal article" date="2019" name="Int. J. Syst. Evol. Microbiol.">
        <title>The Global Catalogue of Microorganisms (GCM) 10K type strain sequencing project: providing services to taxonomists for standard genome sequencing and annotation.</title>
        <authorList>
            <consortium name="The Broad Institute Genomics Platform"/>
            <consortium name="The Broad Institute Genome Sequencing Center for Infectious Disease"/>
            <person name="Wu L."/>
            <person name="Ma J."/>
        </authorList>
    </citation>
    <scope>NUCLEOTIDE SEQUENCE [LARGE SCALE GENOMIC DNA]</scope>
    <source>
        <strain evidence="2">JCM 17106</strain>
    </source>
</reference>
<name>A0ABP7X8M1_9FLAO</name>
<dbReference type="Pfam" id="PF20113">
    <property type="entry name" value="DUF6503"/>
    <property type="match status" value="1"/>
</dbReference>
<proteinExistence type="predicted"/>
<gene>
    <name evidence="1" type="ORF">GCM10022393_02750</name>
</gene>
<protein>
    <recommendedName>
        <fullName evidence="3">Outer membrane lipoprotein-sorting protein</fullName>
    </recommendedName>
</protein>
<evidence type="ECO:0008006" key="3">
    <source>
        <dbReference type="Google" id="ProtNLM"/>
    </source>
</evidence>
<comment type="caution">
    <text evidence="1">The sequence shown here is derived from an EMBL/GenBank/DDBJ whole genome shotgun (WGS) entry which is preliminary data.</text>
</comment>
<evidence type="ECO:0000313" key="2">
    <source>
        <dbReference type="Proteomes" id="UP001500459"/>
    </source>
</evidence>